<accession>A0A4Y7TBQ8</accession>
<feature type="transmembrane region" description="Helical" evidence="1">
    <location>
        <begin position="138"/>
        <end position="159"/>
    </location>
</feature>
<dbReference type="InterPro" id="IPR056121">
    <property type="entry name" value="DUF7704"/>
</dbReference>
<feature type="domain" description="DUF7704" evidence="2">
    <location>
        <begin position="12"/>
        <end position="163"/>
    </location>
</feature>
<sequence length="184" mass="20957">MVSTTHSARFPALPGFYEFFFVFYEPLATFSPVFFYFIWPGKYALYDMPQLELLPSTNSLDSRAEMALYQMVNCHFLVVLFVSFVFQAARKNLADNPRAQESVVGAVLFALAIVDVTHLLGMHFAVIPEQNRFSPQAWGSTIWISDSMVLLDFFVRLVWFGGIGRTRYYYGQSDLATKKAAKGE</sequence>
<reference evidence="3 4" key="1">
    <citation type="journal article" date="2019" name="Nat. Ecol. Evol.">
        <title>Megaphylogeny resolves global patterns of mushroom evolution.</title>
        <authorList>
            <person name="Varga T."/>
            <person name="Krizsan K."/>
            <person name="Foldi C."/>
            <person name="Dima B."/>
            <person name="Sanchez-Garcia M."/>
            <person name="Sanchez-Ramirez S."/>
            <person name="Szollosi G.J."/>
            <person name="Szarkandi J.G."/>
            <person name="Papp V."/>
            <person name="Albert L."/>
            <person name="Andreopoulos W."/>
            <person name="Angelini C."/>
            <person name="Antonin V."/>
            <person name="Barry K.W."/>
            <person name="Bougher N.L."/>
            <person name="Buchanan P."/>
            <person name="Buyck B."/>
            <person name="Bense V."/>
            <person name="Catcheside P."/>
            <person name="Chovatia M."/>
            <person name="Cooper J."/>
            <person name="Damon W."/>
            <person name="Desjardin D."/>
            <person name="Finy P."/>
            <person name="Geml J."/>
            <person name="Haridas S."/>
            <person name="Hughes K."/>
            <person name="Justo A."/>
            <person name="Karasinski D."/>
            <person name="Kautmanova I."/>
            <person name="Kiss B."/>
            <person name="Kocsube S."/>
            <person name="Kotiranta H."/>
            <person name="LaButti K.M."/>
            <person name="Lechner B.E."/>
            <person name="Liimatainen K."/>
            <person name="Lipzen A."/>
            <person name="Lukacs Z."/>
            <person name="Mihaltcheva S."/>
            <person name="Morgado L.N."/>
            <person name="Niskanen T."/>
            <person name="Noordeloos M.E."/>
            <person name="Ohm R.A."/>
            <person name="Ortiz-Santana B."/>
            <person name="Ovrebo C."/>
            <person name="Racz N."/>
            <person name="Riley R."/>
            <person name="Savchenko A."/>
            <person name="Shiryaev A."/>
            <person name="Soop K."/>
            <person name="Spirin V."/>
            <person name="Szebenyi C."/>
            <person name="Tomsovsky M."/>
            <person name="Tulloss R.E."/>
            <person name="Uehling J."/>
            <person name="Grigoriev I.V."/>
            <person name="Vagvolgyi C."/>
            <person name="Papp T."/>
            <person name="Martin F.M."/>
            <person name="Miettinen O."/>
            <person name="Hibbett D.S."/>
            <person name="Nagy L.G."/>
        </authorList>
    </citation>
    <scope>NUCLEOTIDE SEQUENCE [LARGE SCALE GENOMIC DNA]</scope>
    <source>
        <strain evidence="3 4">FP101781</strain>
    </source>
</reference>
<comment type="caution">
    <text evidence="3">The sequence shown here is derived from an EMBL/GenBank/DDBJ whole genome shotgun (WGS) entry which is preliminary data.</text>
</comment>
<dbReference type="Proteomes" id="UP000298030">
    <property type="component" value="Unassembled WGS sequence"/>
</dbReference>
<keyword evidence="1" id="KW-0812">Transmembrane</keyword>
<evidence type="ECO:0000256" key="1">
    <source>
        <dbReference type="SAM" id="Phobius"/>
    </source>
</evidence>
<dbReference type="STRING" id="71717.A0A4Y7TBQ8"/>
<dbReference type="AlphaFoldDB" id="A0A4Y7TBQ8"/>
<proteinExistence type="predicted"/>
<evidence type="ECO:0000259" key="2">
    <source>
        <dbReference type="Pfam" id="PF24803"/>
    </source>
</evidence>
<gene>
    <name evidence="3" type="ORF">FA13DRAFT_1732443</name>
</gene>
<evidence type="ECO:0000313" key="4">
    <source>
        <dbReference type="Proteomes" id="UP000298030"/>
    </source>
</evidence>
<dbReference type="EMBL" id="QPFP01000018">
    <property type="protein sequence ID" value="TEB31603.1"/>
    <property type="molecule type" value="Genomic_DNA"/>
</dbReference>
<keyword evidence="4" id="KW-1185">Reference proteome</keyword>
<dbReference type="PANTHER" id="PTHR37019:SF2">
    <property type="entry name" value="EXPERA DOMAIN-CONTAINING PROTEIN"/>
    <property type="match status" value="1"/>
</dbReference>
<evidence type="ECO:0000313" key="3">
    <source>
        <dbReference type="EMBL" id="TEB31603.1"/>
    </source>
</evidence>
<feature type="transmembrane region" description="Helical" evidence="1">
    <location>
        <begin position="106"/>
        <end position="126"/>
    </location>
</feature>
<keyword evidence="1" id="KW-0472">Membrane</keyword>
<dbReference type="Pfam" id="PF24803">
    <property type="entry name" value="DUF7704"/>
    <property type="match status" value="1"/>
</dbReference>
<dbReference type="PANTHER" id="PTHR37019">
    <property type="entry name" value="CHROMOSOME 1, WHOLE GENOME SHOTGUN SEQUENCE"/>
    <property type="match status" value="1"/>
</dbReference>
<dbReference type="OrthoDB" id="2937326at2759"/>
<keyword evidence="1" id="KW-1133">Transmembrane helix</keyword>
<protein>
    <recommendedName>
        <fullName evidence="2">DUF7704 domain-containing protein</fullName>
    </recommendedName>
</protein>
<name>A0A4Y7TBQ8_COPMI</name>
<feature type="transmembrane region" description="Helical" evidence="1">
    <location>
        <begin position="16"/>
        <end position="39"/>
    </location>
</feature>
<organism evidence="3 4">
    <name type="scientific">Coprinellus micaceus</name>
    <name type="common">Glistening ink-cap mushroom</name>
    <name type="synonym">Coprinus micaceus</name>
    <dbReference type="NCBI Taxonomy" id="71717"/>
    <lineage>
        <taxon>Eukaryota</taxon>
        <taxon>Fungi</taxon>
        <taxon>Dikarya</taxon>
        <taxon>Basidiomycota</taxon>
        <taxon>Agaricomycotina</taxon>
        <taxon>Agaricomycetes</taxon>
        <taxon>Agaricomycetidae</taxon>
        <taxon>Agaricales</taxon>
        <taxon>Agaricineae</taxon>
        <taxon>Psathyrellaceae</taxon>
        <taxon>Coprinellus</taxon>
    </lineage>
</organism>
<feature type="transmembrane region" description="Helical" evidence="1">
    <location>
        <begin position="67"/>
        <end position="86"/>
    </location>
</feature>